<feature type="transmembrane region" description="Helical" evidence="1">
    <location>
        <begin position="64"/>
        <end position="85"/>
    </location>
</feature>
<proteinExistence type="predicted"/>
<dbReference type="EMBL" id="JADAQT010000065">
    <property type="protein sequence ID" value="MBE1875441.1"/>
    <property type="molecule type" value="Genomic_DNA"/>
</dbReference>
<gene>
    <name evidence="2" type="ORF">IHE71_06940</name>
</gene>
<feature type="transmembrane region" description="Helical" evidence="1">
    <location>
        <begin position="21"/>
        <end position="44"/>
    </location>
</feature>
<evidence type="ECO:0000256" key="1">
    <source>
        <dbReference type="SAM" id="Phobius"/>
    </source>
</evidence>
<comment type="caution">
    <text evidence="2">The sequence shown here is derived from an EMBL/GenBank/DDBJ whole genome shotgun (WGS) entry which is preliminary data.</text>
</comment>
<keyword evidence="1" id="KW-0812">Transmembrane</keyword>
<feature type="transmembrane region" description="Helical" evidence="1">
    <location>
        <begin position="160"/>
        <end position="179"/>
    </location>
</feature>
<organism evidence="2 3">
    <name type="scientific">Myceligenerans pegani</name>
    <dbReference type="NCBI Taxonomy" id="2776917"/>
    <lineage>
        <taxon>Bacteria</taxon>
        <taxon>Bacillati</taxon>
        <taxon>Actinomycetota</taxon>
        <taxon>Actinomycetes</taxon>
        <taxon>Micrococcales</taxon>
        <taxon>Promicromonosporaceae</taxon>
        <taxon>Myceligenerans</taxon>
    </lineage>
</organism>
<dbReference type="Proteomes" id="UP000625527">
    <property type="component" value="Unassembled WGS sequence"/>
</dbReference>
<name>A0ABR9MWL6_9MICO</name>
<keyword evidence="1" id="KW-1133">Transmembrane helix</keyword>
<keyword evidence="3" id="KW-1185">Reference proteome</keyword>
<feature type="transmembrane region" description="Helical" evidence="1">
    <location>
        <begin position="199"/>
        <end position="219"/>
    </location>
</feature>
<dbReference type="NCBIfam" id="NF038065">
    <property type="entry name" value="Pr6Pr"/>
    <property type="match status" value="1"/>
</dbReference>
<dbReference type="InterPro" id="IPR049713">
    <property type="entry name" value="Pr6Pr-like"/>
</dbReference>
<keyword evidence="1" id="KW-0472">Membrane</keyword>
<accession>A0ABR9MWL6</accession>
<feature type="transmembrane region" description="Helical" evidence="1">
    <location>
        <begin position="125"/>
        <end position="148"/>
    </location>
</feature>
<sequence>MKLVETTTAPPGAILLARISYAVIAAAIAVALVIQFVNFFTGASDPNTVNGGENVGLGTRIWRGYSYFTVDSNIVVLIVSLLLVANPLRAGRWWDVARLNALLAITITGLVYAIVLAPLVDPSGWSMVANILFHYVSPWATVLAWLVFGPRPRFTWSTIPGAFVLPVIWLVYIFVQGAFTRWYPYPFLDVTEIGLGRALVNAALVIAAAAVLGVLVKLVDSRLPSALPDTTSRPAR</sequence>
<protein>
    <submittedName>
        <fullName evidence="2">Pr6Pr family membrane protein</fullName>
    </submittedName>
</protein>
<feature type="transmembrane region" description="Helical" evidence="1">
    <location>
        <begin position="97"/>
        <end position="119"/>
    </location>
</feature>
<evidence type="ECO:0000313" key="3">
    <source>
        <dbReference type="Proteomes" id="UP000625527"/>
    </source>
</evidence>
<evidence type="ECO:0000313" key="2">
    <source>
        <dbReference type="EMBL" id="MBE1875441.1"/>
    </source>
</evidence>
<reference evidence="2 3" key="1">
    <citation type="submission" date="2020-10" db="EMBL/GenBank/DDBJ databases">
        <title>Myceligenerans pegani sp. nov., an endophytic actinomycete isolated from Peganum harmala L. in Xinjiang, China.</title>
        <authorList>
            <person name="Xin L."/>
        </authorList>
    </citation>
    <scope>NUCLEOTIDE SEQUENCE [LARGE SCALE GENOMIC DNA]</scope>
    <source>
        <strain evidence="2 3">TRM65318</strain>
    </source>
</reference>